<name>A0ABU5ZCJ2_9BACL</name>
<sequence length="55" mass="5753">MLTDPLLMTAVSTTLVSENGVLLMTPVLEGIFSADDAQAIEAPYNAVGKVKSEVT</sequence>
<dbReference type="EMBL" id="JAYJLD010000001">
    <property type="protein sequence ID" value="MEB3100225.1"/>
    <property type="molecule type" value="Genomic_DNA"/>
</dbReference>
<comment type="caution">
    <text evidence="1">The sequence shown here is derived from an EMBL/GenBank/DDBJ whole genome shotgun (WGS) entry which is preliminary data.</text>
</comment>
<dbReference type="Proteomes" id="UP001310386">
    <property type="component" value="Unassembled WGS sequence"/>
</dbReference>
<evidence type="ECO:0000313" key="2">
    <source>
        <dbReference type="Proteomes" id="UP001310386"/>
    </source>
</evidence>
<reference evidence="1" key="1">
    <citation type="submission" date="2023-12" db="EMBL/GenBank/DDBJ databases">
        <title>Fervidustalea candida gen. nov., sp. nov., a novel member of the family Paenibacillaceae isolated from a geothermal area.</title>
        <authorList>
            <person name="Li W.-J."/>
            <person name="Jiao J.-Y."/>
            <person name="Chen Y."/>
        </authorList>
    </citation>
    <scope>NUCLEOTIDE SEQUENCE</scope>
    <source>
        <strain evidence="1">SYSU GA230002</strain>
    </source>
</reference>
<keyword evidence="2" id="KW-1185">Reference proteome</keyword>
<gene>
    <name evidence="1" type="ORF">VF724_00950</name>
</gene>
<protein>
    <submittedName>
        <fullName evidence="1">Uncharacterized protein</fullName>
    </submittedName>
</protein>
<proteinExistence type="predicted"/>
<evidence type="ECO:0000313" key="1">
    <source>
        <dbReference type="EMBL" id="MEB3100225.1"/>
    </source>
</evidence>
<organism evidence="1 2">
    <name type="scientific">Ferviditalea candida</name>
    <dbReference type="NCBI Taxonomy" id="3108399"/>
    <lineage>
        <taxon>Bacteria</taxon>
        <taxon>Bacillati</taxon>
        <taxon>Bacillota</taxon>
        <taxon>Bacilli</taxon>
        <taxon>Bacillales</taxon>
        <taxon>Paenibacillaceae</taxon>
        <taxon>Ferviditalea</taxon>
    </lineage>
</organism>
<accession>A0ABU5ZCJ2</accession>